<dbReference type="GeneID" id="9049718"/>
<evidence type="ECO:0000259" key="2">
    <source>
        <dbReference type="PROSITE" id="PS50020"/>
    </source>
</evidence>
<feature type="region of interest" description="Disordered" evidence="1">
    <location>
        <begin position="499"/>
        <end position="524"/>
    </location>
</feature>
<protein>
    <recommendedName>
        <fullName evidence="2">WW domain-containing protein</fullName>
    </recommendedName>
</protein>
<dbReference type="AlphaFoldDB" id="C5LT55"/>
<dbReference type="InterPro" id="IPR001202">
    <property type="entry name" value="WW_dom"/>
</dbReference>
<dbReference type="OMA" id="PWTSYKG"/>
<dbReference type="OrthoDB" id="427044at2759"/>
<proteinExistence type="predicted"/>
<accession>C5LT55</accession>
<dbReference type="CDD" id="cd00201">
    <property type="entry name" value="WW"/>
    <property type="match status" value="1"/>
</dbReference>
<keyword evidence="4" id="KW-1185">Reference proteome</keyword>
<dbReference type="Proteomes" id="UP000007800">
    <property type="component" value="Unassembled WGS sequence"/>
</dbReference>
<feature type="domain" description="WW" evidence="2">
    <location>
        <begin position="210"/>
        <end position="249"/>
    </location>
</feature>
<dbReference type="InParanoid" id="C5LT55"/>
<evidence type="ECO:0000313" key="3">
    <source>
        <dbReference type="EMBL" id="EER00023.1"/>
    </source>
</evidence>
<reference evidence="3 4" key="1">
    <citation type="submission" date="2008-07" db="EMBL/GenBank/DDBJ databases">
        <authorList>
            <person name="El-Sayed N."/>
            <person name="Caler E."/>
            <person name="Inman J."/>
            <person name="Amedeo P."/>
            <person name="Hass B."/>
            <person name="Wortman J."/>
        </authorList>
    </citation>
    <scope>NUCLEOTIDE SEQUENCE [LARGE SCALE GENOMIC DNA]</scope>
    <source>
        <strain evidence="4">ATCC 50983 / TXsc</strain>
    </source>
</reference>
<evidence type="ECO:0000256" key="1">
    <source>
        <dbReference type="SAM" id="MobiDB-lite"/>
    </source>
</evidence>
<dbReference type="PROSITE" id="PS50020">
    <property type="entry name" value="WW_DOMAIN_2"/>
    <property type="match status" value="1"/>
</dbReference>
<organism evidence="4">
    <name type="scientific">Perkinsus marinus (strain ATCC 50983 / TXsc)</name>
    <dbReference type="NCBI Taxonomy" id="423536"/>
    <lineage>
        <taxon>Eukaryota</taxon>
        <taxon>Sar</taxon>
        <taxon>Alveolata</taxon>
        <taxon>Perkinsozoa</taxon>
        <taxon>Perkinsea</taxon>
        <taxon>Perkinsida</taxon>
        <taxon>Perkinsidae</taxon>
        <taxon>Perkinsus</taxon>
    </lineage>
</organism>
<evidence type="ECO:0000313" key="4">
    <source>
        <dbReference type="Proteomes" id="UP000007800"/>
    </source>
</evidence>
<gene>
    <name evidence="3" type="ORF">Pmar_PMAR024499</name>
</gene>
<dbReference type="RefSeq" id="XP_002767305.1">
    <property type="nucleotide sequence ID" value="XM_002767259.1"/>
</dbReference>
<sequence length="634" mass="70773">MHVEGAGGGQHAEDDLPVVRSKRQERVHEIVSFGYMVPGAYCFWYAPDHPEGAPDELEVGVVPAGYEASVRVRDAVEVDSDVQSRDIFLTTREGPQGPEYRVCLGGPDKVLSGWTCDADILWTEVLVALEDTHSMGEAGLQFLDCDPLFLFGVADRATQEVVQRASDEGVGPMLRCAGSASTLMEWFSYLQADPQIDKEYTWVVEAFAKEELPPPWTSVVGVRGMPTIRGMVRYVNEETSEATWKHPCYDHFADLLDQCRHLTREEHMKLRIDRMLMWSCQSYETEGNANVLDQEPLVSPRYVREVAEILKVDVVIEPYLVRSVPGTLDHPAAGQVRTLKSLLRVLSVQHRLEPELEAQEVKSCLKAIDAERARYSWAQMARGDAAGGVAPQEAGQVYCAECGVVAACFCPRCRDCFCQGCFDRLHSKGNRKLHVPNRLIPCCLCETLPAKLQCTYTFGSYCLDCYASKHVKTLPRFLDLKPVKIDYTRDYHGELPRRRTVGIQPQLTRDDPSHGRTGPQPYYVKLQDSGTGPGGRVLAKGEVDPRGQLLESLSRSPPAHTLLGVKWHAFYDNRGAKYFYNFETGESLHRPQQDRLSDDWDLVGGALAYAQTAGVGLVGPRGDWTEGFGPCQRN</sequence>
<name>C5LT55_PERM5</name>
<dbReference type="EMBL" id="GG685288">
    <property type="protein sequence ID" value="EER00023.1"/>
    <property type="molecule type" value="Genomic_DNA"/>
</dbReference>